<sequence>MRIKSLKSLILSIIFAIAIFNTLTSAQSYERRLLTSGSSYSSLKPRQSCQPNSYKCPNGPGCCPVGETCLDNDLCSASCTSTSVPLAAVTSFAAVNNICKTYF</sequence>
<dbReference type="EMBL" id="CAJVQC010000786">
    <property type="protein sequence ID" value="CAG8480452.1"/>
    <property type="molecule type" value="Genomic_DNA"/>
</dbReference>
<comment type="caution">
    <text evidence="1">The sequence shown here is derived from an EMBL/GenBank/DDBJ whole genome shotgun (WGS) entry which is preliminary data.</text>
</comment>
<accession>A0ACA9KLI4</accession>
<evidence type="ECO:0000313" key="1">
    <source>
        <dbReference type="EMBL" id="CAG8480452.1"/>
    </source>
</evidence>
<keyword evidence="2" id="KW-1185">Reference proteome</keyword>
<protein>
    <submittedName>
        <fullName evidence="1">37089_t:CDS:1</fullName>
    </submittedName>
</protein>
<organism evidence="1 2">
    <name type="scientific">Racocetra persica</name>
    <dbReference type="NCBI Taxonomy" id="160502"/>
    <lineage>
        <taxon>Eukaryota</taxon>
        <taxon>Fungi</taxon>
        <taxon>Fungi incertae sedis</taxon>
        <taxon>Mucoromycota</taxon>
        <taxon>Glomeromycotina</taxon>
        <taxon>Glomeromycetes</taxon>
        <taxon>Diversisporales</taxon>
        <taxon>Gigasporaceae</taxon>
        <taxon>Racocetra</taxon>
    </lineage>
</organism>
<reference evidence="1" key="1">
    <citation type="submission" date="2021-06" db="EMBL/GenBank/DDBJ databases">
        <authorList>
            <person name="Kallberg Y."/>
            <person name="Tangrot J."/>
            <person name="Rosling A."/>
        </authorList>
    </citation>
    <scope>NUCLEOTIDE SEQUENCE</scope>
    <source>
        <strain evidence="1">MA461A</strain>
    </source>
</reference>
<dbReference type="Proteomes" id="UP000789920">
    <property type="component" value="Unassembled WGS sequence"/>
</dbReference>
<name>A0ACA9KLI4_9GLOM</name>
<evidence type="ECO:0000313" key="2">
    <source>
        <dbReference type="Proteomes" id="UP000789920"/>
    </source>
</evidence>
<gene>
    <name evidence="1" type="ORF">RPERSI_LOCUS959</name>
</gene>
<proteinExistence type="predicted"/>